<keyword evidence="5 7" id="KW-1133">Transmembrane helix</keyword>
<name>A0ABX1R3T9_9ALTE</name>
<feature type="transmembrane region" description="Helical" evidence="7">
    <location>
        <begin position="12"/>
        <end position="40"/>
    </location>
</feature>
<dbReference type="CDD" id="cd06261">
    <property type="entry name" value="TM_PBP2"/>
    <property type="match status" value="1"/>
</dbReference>
<keyword evidence="2 7" id="KW-0813">Transport</keyword>
<feature type="transmembrane region" description="Helical" evidence="7">
    <location>
        <begin position="441"/>
        <end position="462"/>
    </location>
</feature>
<feature type="transmembrane region" description="Helical" evidence="7">
    <location>
        <begin position="308"/>
        <end position="334"/>
    </location>
</feature>
<dbReference type="Pfam" id="PF00528">
    <property type="entry name" value="BPD_transp_1"/>
    <property type="match status" value="1"/>
</dbReference>
<accession>A0ABX1R3T9</accession>
<dbReference type="PANTHER" id="PTHR30183:SF6">
    <property type="entry name" value="INNER MEMBRANE ABC TRANSPORTER PERMEASE PROTEIN YNJC"/>
    <property type="match status" value="1"/>
</dbReference>
<comment type="caution">
    <text evidence="9">The sequence shown here is derived from an EMBL/GenBank/DDBJ whole genome shotgun (WGS) entry which is preliminary data.</text>
</comment>
<feature type="transmembrane region" description="Helical" evidence="7">
    <location>
        <begin position="406"/>
        <end position="429"/>
    </location>
</feature>
<feature type="transmembrane region" description="Helical" evidence="7">
    <location>
        <begin position="542"/>
        <end position="562"/>
    </location>
</feature>
<dbReference type="Gene3D" id="1.10.3720.10">
    <property type="entry name" value="MetI-like"/>
    <property type="match status" value="2"/>
</dbReference>
<feature type="domain" description="ABC transmembrane type-1" evidence="8">
    <location>
        <begin position="363"/>
        <end position="559"/>
    </location>
</feature>
<evidence type="ECO:0000256" key="5">
    <source>
        <dbReference type="ARBA" id="ARBA00022989"/>
    </source>
</evidence>
<organism evidence="9 10">
    <name type="scientific">Alteromonas ponticola</name>
    <dbReference type="NCBI Taxonomy" id="2720613"/>
    <lineage>
        <taxon>Bacteria</taxon>
        <taxon>Pseudomonadati</taxon>
        <taxon>Pseudomonadota</taxon>
        <taxon>Gammaproteobacteria</taxon>
        <taxon>Alteromonadales</taxon>
        <taxon>Alteromonadaceae</taxon>
        <taxon>Alteromonas/Salinimonas group</taxon>
        <taxon>Alteromonas</taxon>
    </lineage>
</organism>
<feature type="transmembrane region" description="Helical" evidence="7">
    <location>
        <begin position="101"/>
        <end position="121"/>
    </location>
</feature>
<proteinExistence type="inferred from homology"/>
<dbReference type="InterPro" id="IPR035906">
    <property type="entry name" value="MetI-like_sf"/>
</dbReference>
<dbReference type="PANTHER" id="PTHR30183">
    <property type="entry name" value="MOLYBDENUM TRANSPORT SYSTEM PERMEASE PROTEIN MODB"/>
    <property type="match status" value="1"/>
</dbReference>
<dbReference type="Proteomes" id="UP000709336">
    <property type="component" value="Unassembled WGS sequence"/>
</dbReference>
<protein>
    <submittedName>
        <fullName evidence="9">ABC transporter permease subunit</fullName>
    </submittedName>
</protein>
<evidence type="ECO:0000256" key="3">
    <source>
        <dbReference type="ARBA" id="ARBA00022475"/>
    </source>
</evidence>
<comment type="subcellular location">
    <subcellularLocation>
        <location evidence="1 7">Cell membrane</location>
        <topology evidence="1 7">Multi-pass membrane protein</topology>
    </subcellularLocation>
</comment>
<gene>
    <name evidence="9" type="ORF">HCJ96_07600</name>
</gene>
<feature type="transmembrane region" description="Helical" evidence="7">
    <location>
        <begin position="366"/>
        <end position="385"/>
    </location>
</feature>
<feature type="domain" description="ABC transmembrane type-1" evidence="8">
    <location>
        <begin position="60"/>
        <end position="278"/>
    </location>
</feature>
<feature type="transmembrane region" description="Helical" evidence="7">
    <location>
        <begin position="60"/>
        <end position="89"/>
    </location>
</feature>
<evidence type="ECO:0000256" key="6">
    <source>
        <dbReference type="ARBA" id="ARBA00023136"/>
    </source>
</evidence>
<dbReference type="InterPro" id="IPR000515">
    <property type="entry name" value="MetI-like"/>
</dbReference>
<feature type="transmembrane region" description="Helical" evidence="7">
    <location>
        <begin position="491"/>
        <end position="512"/>
    </location>
</feature>
<dbReference type="RefSeq" id="WP_169210451.1">
    <property type="nucleotide sequence ID" value="NZ_JAATNW010000004.1"/>
</dbReference>
<feature type="transmembrane region" description="Helical" evidence="7">
    <location>
        <begin position="152"/>
        <end position="174"/>
    </location>
</feature>
<comment type="similarity">
    <text evidence="7">Belongs to the binding-protein-dependent transport system permease family.</text>
</comment>
<evidence type="ECO:0000256" key="4">
    <source>
        <dbReference type="ARBA" id="ARBA00022692"/>
    </source>
</evidence>
<evidence type="ECO:0000313" key="10">
    <source>
        <dbReference type="Proteomes" id="UP000709336"/>
    </source>
</evidence>
<evidence type="ECO:0000313" key="9">
    <source>
        <dbReference type="EMBL" id="NMH59875.1"/>
    </source>
</evidence>
<evidence type="ECO:0000256" key="7">
    <source>
        <dbReference type="RuleBase" id="RU363032"/>
    </source>
</evidence>
<sequence>MLQFHRVSHLVRWLFIGVLCLPVLAGAIGVLLPALGYFPALGESTFSLAVFQRLWTVDHIAHMAWMSFFTGFIATAVATLSALCLLSAFYHQAWLHTIQRLLSPLLVLPHAAAAIALLFILSPSGWLARVASLFSQTVLPPQWSIPFDNSGITIIFALALKELPFIFLMALSVLSQPQMHTRITAYLKNAQAMGYAPVTAFLKCALPQLYPHLRLPVLAVLAYATANVEIPLILGSNNPPTLAVAVLQWFNHIELSMRFQASAAAVVQLMVTVVALITWRLVEYSAGRLLRHSMINTQRAQGARRVTLAAWLILVLFTFFAVTMVVSTLVWSFATFWPFPAVLPDGITLLHWQTALPALAEPVKNTLMLGAMVSVLAVIVALLALEAEVSVLPKLGWQRQRLEHSLLQLTLYLPLMVPGVAFLFGLVWFQQRFFSGGIFPHVMLSHLVYVMPYVYISLALPYRRLDPRYVKLAYSLGKSPGQVFWRVKMPLLFGPVLVALGLGMAISFSQYLPTLLSGGGRFATVTTEAVAVASGSSQRLSAVYVIVQAFMPIIVFALAWWLPGRLFNPAAHPRGQQSGVF</sequence>
<dbReference type="PROSITE" id="PS50928">
    <property type="entry name" value="ABC_TM1"/>
    <property type="match status" value="2"/>
</dbReference>
<dbReference type="SUPFAM" id="SSF161098">
    <property type="entry name" value="MetI-like"/>
    <property type="match status" value="2"/>
</dbReference>
<evidence type="ECO:0000256" key="1">
    <source>
        <dbReference type="ARBA" id="ARBA00004651"/>
    </source>
</evidence>
<keyword evidence="3" id="KW-1003">Cell membrane</keyword>
<evidence type="ECO:0000256" key="2">
    <source>
        <dbReference type="ARBA" id="ARBA00022448"/>
    </source>
</evidence>
<reference evidence="9 10" key="1">
    <citation type="submission" date="2020-03" db="EMBL/GenBank/DDBJ databases">
        <title>Alteromonas ponticola sp. nov., isolated from seawater.</title>
        <authorList>
            <person name="Yoon J.-H."/>
            <person name="Kim Y.-O."/>
        </authorList>
    </citation>
    <scope>NUCLEOTIDE SEQUENCE [LARGE SCALE GENOMIC DNA]</scope>
    <source>
        <strain evidence="9 10">MYP5</strain>
    </source>
</reference>
<keyword evidence="4 7" id="KW-0812">Transmembrane</keyword>
<evidence type="ECO:0000259" key="8">
    <source>
        <dbReference type="PROSITE" id="PS50928"/>
    </source>
</evidence>
<feature type="transmembrane region" description="Helical" evidence="7">
    <location>
        <begin position="259"/>
        <end position="282"/>
    </location>
</feature>
<keyword evidence="10" id="KW-1185">Reference proteome</keyword>
<keyword evidence="6 7" id="KW-0472">Membrane</keyword>
<dbReference type="EMBL" id="JAATNW010000004">
    <property type="protein sequence ID" value="NMH59875.1"/>
    <property type="molecule type" value="Genomic_DNA"/>
</dbReference>
<feature type="transmembrane region" description="Helical" evidence="7">
    <location>
        <begin position="215"/>
        <end position="234"/>
    </location>
</feature>